<keyword evidence="8 12" id="KW-0808">Transferase</keyword>
<evidence type="ECO:0000256" key="3">
    <source>
        <dbReference type="ARBA" id="ARBA00012328"/>
    </source>
</evidence>
<evidence type="ECO:0000256" key="9">
    <source>
        <dbReference type="ARBA" id="ARBA00022691"/>
    </source>
</evidence>
<protein>
    <recommendedName>
        <fullName evidence="4 12">Ribosomal RNA small subunit methyltransferase E</fullName>
        <ecNumber evidence="3 12">2.1.1.193</ecNumber>
    </recommendedName>
</protein>
<dbReference type="GO" id="GO:0070042">
    <property type="term" value="F:rRNA (uridine-N3-)-methyltransferase activity"/>
    <property type="evidence" value="ECO:0007669"/>
    <property type="project" value="TreeGrafter"/>
</dbReference>
<evidence type="ECO:0000256" key="5">
    <source>
        <dbReference type="ARBA" id="ARBA00022490"/>
    </source>
</evidence>
<evidence type="ECO:0000313" key="16">
    <source>
        <dbReference type="Proteomes" id="UP000664073"/>
    </source>
</evidence>
<dbReference type="Gene3D" id="3.40.1280.10">
    <property type="match status" value="1"/>
</dbReference>
<dbReference type="InterPro" id="IPR046886">
    <property type="entry name" value="RsmE_MTase_dom"/>
</dbReference>
<dbReference type="GO" id="GO:0070475">
    <property type="term" value="P:rRNA base methylation"/>
    <property type="evidence" value="ECO:0007669"/>
    <property type="project" value="TreeGrafter"/>
</dbReference>
<evidence type="ECO:0000313" key="15">
    <source>
        <dbReference type="EMBL" id="MBO1325933.1"/>
    </source>
</evidence>
<keyword evidence="7 12" id="KW-0489">Methyltransferase</keyword>
<evidence type="ECO:0000256" key="12">
    <source>
        <dbReference type="PIRNR" id="PIRNR015601"/>
    </source>
</evidence>
<proteinExistence type="inferred from homology"/>
<dbReference type="RefSeq" id="WP_207846594.1">
    <property type="nucleotide sequence ID" value="NZ_JAFVMH010000006.1"/>
</dbReference>
<sequence length="258" mass="27941">MTDIILLPRLFMAPDALPVAQPGATCAMQADHARYLGTVLRRQPGDEVRLFNAVAGEWRASIVHIRKDRGEFRLERPLRAPSPVPGLKLAFALLKRDATDLVLRMGTELGVSEFLPVMTERTNTHRINPQRLCAIATEAAEQCERLDVPHVAQPQSLAALLGGWPQTSRLFTAMERMDMREGGADRTGLHPLRDAQPGDGLLVGPEGGLSEAECQLLLNRPFVVPVSLGPLILRADTAVAAGLALMGDGLRSGIVLSQ</sequence>
<name>A0A939HK67_9PROT</name>
<comment type="function">
    <text evidence="10 12">Specifically methylates the N3 position of the uracil ring of uridine 1498 (m3U1498) in 16S rRNA. Acts on the fully assembled 30S ribosomal subunit.</text>
</comment>
<feature type="domain" description="Ribosomal RNA small subunit methyltransferase E PUA-like" evidence="14">
    <location>
        <begin position="33"/>
        <end position="74"/>
    </location>
</feature>
<dbReference type="PANTHER" id="PTHR30027:SF3">
    <property type="entry name" value="16S RRNA (URACIL(1498)-N(3))-METHYLTRANSFERASE"/>
    <property type="match status" value="1"/>
</dbReference>
<dbReference type="NCBIfam" id="NF008696">
    <property type="entry name" value="PRK11713.3-5"/>
    <property type="match status" value="1"/>
</dbReference>
<dbReference type="EMBL" id="JAFVMH010000006">
    <property type="protein sequence ID" value="MBO1325933.1"/>
    <property type="molecule type" value="Genomic_DNA"/>
</dbReference>
<reference evidence="15" key="1">
    <citation type="submission" date="2021-03" db="EMBL/GenBank/DDBJ databases">
        <title>The complete genome sequence of Acetobacter sp. TBRC 12339.</title>
        <authorList>
            <person name="Charoenyingcharoen P."/>
            <person name="Yukphan P."/>
        </authorList>
    </citation>
    <scope>NUCLEOTIDE SEQUENCE</scope>
    <source>
        <strain evidence="15">TBRC 12339</strain>
    </source>
</reference>
<evidence type="ECO:0000256" key="2">
    <source>
        <dbReference type="ARBA" id="ARBA00005528"/>
    </source>
</evidence>
<gene>
    <name evidence="15" type="ORF">J2D77_12290</name>
</gene>
<keyword evidence="9 12" id="KW-0949">S-adenosyl-L-methionine</keyword>
<organism evidence="15 16">
    <name type="scientific">Acetobacter garciniae</name>
    <dbReference type="NCBI Taxonomy" id="2817435"/>
    <lineage>
        <taxon>Bacteria</taxon>
        <taxon>Pseudomonadati</taxon>
        <taxon>Pseudomonadota</taxon>
        <taxon>Alphaproteobacteria</taxon>
        <taxon>Acetobacterales</taxon>
        <taxon>Acetobacteraceae</taxon>
        <taxon>Acetobacter</taxon>
    </lineage>
</organism>
<dbReference type="InterPro" id="IPR046887">
    <property type="entry name" value="RsmE_PUA-like"/>
</dbReference>
<evidence type="ECO:0000256" key="11">
    <source>
        <dbReference type="ARBA" id="ARBA00047944"/>
    </source>
</evidence>
<comment type="catalytic activity">
    <reaction evidence="11 12">
        <text>uridine(1498) in 16S rRNA + S-adenosyl-L-methionine = N(3)-methyluridine(1498) in 16S rRNA + S-adenosyl-L-homocysteine + H(+)</text>
        <dbReference type="Rhea" id="RHEA:42920"/>
        <dbReference type="Rhea" id="RHEA-COMP:10283"/>
        <dbReference type="Rhea" id="RHEA-COMP:10284"/>
        <dbReference type="ChEBI" id="CHEBI:15378"/>
        <dbReference type="ChEBI" id="CHEBI:57856"/>
        <dbReference type="ChEBI" id="CHEBI:59789"/>
        <dbReference type="ChEBI" id="CHEBI:65315"/>
        <dbReference type="ChEBI" id="CHEBI:74502"/>
        <dbReference type="EC" id="2.1.1.193"/>
    </reaction>
</comment>
<evidence type="ECO:0000256" key="4">
    <source>
        <dbReference type="ARBA" id="ARBA00013673"/>
    </source>
</evidence>
<evidence type="ECO:0000256" key="1">
    <source>
        <dbReference type="ARBA" id="ARBA00004496"/>
    </source>
</evidence>
<dbReference type="InterPro" id="IPR029026">
    <property type="entry name" value="tRNA_m1G_MTases_N"/>
</dbReference>
<evidence type="ECO:0000259" key="14">
    <source>
        <dbReference type="Pfam" id="PF20260"/>
    </source>
</evidence>
<feature type="domain" description="Ribosomal RNA small subunit methyltransferase E methyltransferase" evidence="13">
    <location>
        <begin position="83"/>
        <end position="246"/>
    </location>
</feature>
<accession>A0A939HK67</accession>
<evidence type="ECO:0000259" key="13">
    <source>
        <dbReference type="Pfam" id="PF04452"/>
    </source>
</evidence>
<dbReference type="NCBIfam" id="NF008694">
    <property type="entry name" value="PRK11713.3-2"/>
    <property type="match status" value="1"/>
</dbReference>
<dbReference type="EC" id="2.1.1.193" evidence="3 12"/>
<dbReference type="Proteomes" id="UP000664073">
    <property type="component" value="Unassembled WGS sequence"/>
</dbReference>
<evidence type="ECO:0000256" key="10">
    <source>
        <dbReference type="ARBA" id="ARBA00025699"/>
    </source>
</evidence>
<keyword evidence="5 12" id="KW-0963">Cytoplasm</keyword>
<dbReference type="Pfam" id="PF20260">
    <property type="entry name" value="PUA_4"/>
    <property type="match status" value="1"/>
</dbReference>
<evidence type="ECO:0000256" key="7">
    <source>
        <dbReference type="ARBA" id="ARBA00022603"/>
    </source>
</evidence>
<dbReference type="PANTHER" id="PTHR30027">
    <property type="entry name" value="RIBOSOMAL RNA SMALL SUBUNIT METHYLTRANSFERASE E"/>
    <property type="match status" value="1"/>
</dbReference>
<comment type="subcellular location">
    <subcellularLocation>
        <location evidence="1 12">Cytoplasm</location>
    </subcellularLocation>
</comment>
<evidence type="ECO:0000256" key="8">
    <source>
        <dbReference type="ARBA" id="ARBA00022679"/>
    </source>
</evidence>
<dbReference type="InterPro" id="IPR029028">
    <property type="entry name" value="Alpha/beta_knot_MTases"/>
</dbReference>
<dbReference type="AlphaFoldDB" id="A0A939HK67"/>
<dbReference type="InterPro" id="IPR015947">
    <property type="entry name" value="PUA-like_sf"/>
</dbReference>
<comment type="similarity">
    <text evidence="2 12">Belongs to the RNA methyltransferase RsmE family.</text>
</comment>
<dbReference type="Pfam" id="PF04452">
    <property type="entry name" value="Methyltrans_RNA"/>
    <property type="match status" value="1"/>
</dbReference>
<dbReference type="NCBIfam" id="TIGR00046">
    <property type="entry name" value="RsmE family RNA methyltransferase"/>
    <property type="match status" value="1"/>
</dbReference>
<dbReference type="GO" id="GO:0005737">
    <property type="term" value="C:cytoplasm"/>
    <property type="evidence" value="ECO:0007669"/>
    <property type="project" value="UniProtKB-SubCell"/>
</dbReference>
<keyword evidence="16" id="KW-1185">Reference proteome</keyword>
<dbReference type="PIRSF" id="PIRSF015601">
    <property type="entry name" value="MTase_slr0722"/>
    <property type="match status" value="1"/>
</dbReference>
<dbReference type="InterPro" id="IPR006700">
    <property type="entry name" value="RsmE"/>
</dbReference>
<comment type="caution">
    <text evidence="15">The sequence shown here is derived from an EMBL/GenBank/DDBJ whole genome shotgun (WGS) entry which is preliminary data.</text>
</comment>
<dbReference type="SUPFAM" id="SSF88697">
    <property type="entry name" value="PUA domain-like"/>
    <property type="match status" value="1"/>
</dbReference>
<dbReference type="CDD" id="cd18084">
    <property type="entry name" value="RsmE-like"/>
    <property type="match status" value="1"/>
</dbReference>
<keyword evidence="6 12" id="KW-0698">rRNA processing</keyword>
<dbReference type="SUPFAM" id="SSF75217">
    <property type="entry name" value="alpha/beta knot"/>
    <property type="match status" value="1"/>
</dbReference>
<evidence type="ECO:0000256" key="6">
    <source>
        <dbReference type="ARBA" id="ARBA00022552"/>
    </source>
</evidence>